<comment type="caution">
    <text evidence="6">The sequence shown here is derived from an EMBL/GenBank/DDBJ whole genome shotgun (WGS) entry which is preliminary data.</text>
</comment>
<dbReference type="Proteomes" id="UP000245624">
    <property type="component" value="Unassembled WGS sequence"/>
</dbReference>
<dbReference type="RefSeq" id="WP_109984805.1">
    <property type="nucleotide sequence ID" value="NZ_QGTD01000011.1"/>
</dbReference>
<name>A0A317KY35_9BACI</name>
<evidence type="ECO:0000256" key="1">
    <source>
        <dbReference type="SAM" id="Coils"/>
    </source>
</evidence>
<keyword evidence="7" id="KW-1185">Reference proteome</keyword>
<keyword evidence="3" id="KW-0812">Transmembrane</keyword>
<feature type="domain" description="DUF4349" evidence="5">
    <location>
        <begin position="81"/>
        <end position="295"/>
    </location>
</feature>
<evidence type="ECO:0000256" key="3">
    <source>
        <dbReference type="SAM" id="Phobius"/>
    </source>
</evidence>
<evidence type="ECO:0000256" key="4">
    <source>
        <dbReference type="SAM" id="SignalP"/>
    </source>
</evidence>
<feature type="transmembrane region" description="Helical" evidence="3">
    <location>
        <begin position="267"/>
        <end position="300"/>
    </location>
</feature>
<feature type="signal peptide" evidence="4">
    <location>
        <begin position="1"/>
        <end position="20"/>
    </location>
</feature>
<feature type="chain" id="PRO_5038969201" evidence="4">
    <location>
        <begin position="21"/>
        <end position="311"/>
    </location>
</feature>
<proteinExistence type="predicted"/>
<gene>
    <name evidence="6" type="ORF">DLJ74_13080</name>
</gene>
<dbReference type="EMBL" id="QGTD01000011">
    <property type="protein sequence ID" value="PWU68024.1"/>
    <property type="molecule type" value="Genomic_DNA"/>
</dbReference>
<sequence>MFKKWCLFIFVLILFLTACSNNDSSELAESTADEQAEAPQDFSMANKEDSRANNLQTESAVENDKNANDSSNATETEVANRKIIYNASLTIETSNFTEATKFIEEETLKKGGYIVSSQASQHQEEKTQQGSMTVRIPAKQFQSFLTILDEGNMKVQEKAVSGEDVTEQYVDLTARLEAKEVVEKRLLSFMEKAEKTEDLLKISADLAEVQEEIEQLTGKIKYLENQSDFATIDLFIKENNTSLPSVQNESASTWEKTKEQFKESIQFLVTLVSTIFVFLIGNAPIIVLLLIIFVITIVLLKRRKKKKPDTN</sequence>
<dbReference type="OrthoDB" id="5381491at2"/>
<keyword evidence="4" id="KW-0732">Signal</keyword>
<dbReference type="Pfam" id="PF14257">
    <property type="entry name" value="DUF4349"/>
    <property type="match status" value="1"/>
</dbReference>
<organism evidence="6 7">
    <name type="scientific">Gracilibacillus dipsosauri</name>
    <dbReference type="NCBI Taxonomy" id="178340"/>
    <lineage>
        <taxon>Bacteria</taxon>
        <taxon>Bacillati</taxon>
        <taxon>Bacillota</taxon>
        <taxon>Bacilli</taxon>
        <taxon>Bacillales</taxon>
        <taxon>Bacillaceae</taxon>
        <taxon>Gracilibacillus</taxon>
    </lineage>
</organism>
<evidence type="ECO:0000259" key="5">
    <source>
        <dbReference type="Pfam" id="PF14257"/>
    </source>
</evidence>
<dbReference type="AlphaFoldDB" id="A0A317KY35"/>
<keyword evidence="3" id="KW-0472">Membrane</keyword>
<protein>
    <submittedName>
        <fullName evidence="6">DUF4349 domain-containing protein</fullName>
    </submittedName>
</protein>
<dbReference type="InterPro" id="IPR025645">
    <property type="entry name" value="DUF4349"/>
</dbReference>
<accession>A0A317KY35</accession>
<evidence type="ECO:0000313" key="6">
    <source>
        <dbReference type="EMBL" id="PWU68024.1"/>
    </source>
</evidence>
<dbReference type="PROSITE" id="PS51257">
    <property type="entry name" value="PROKAR_LIPOPROTEIN"/>
    <property type="match status" value="1"/>
</dbReference>
<keyword evidence="1" id="KW-0175">Coiled coil</keyword>
<evidence type="ECO:0000313" key="7">
    <source>
        <dbReference type="Proteomes" id="UP000245624"/>
    </source>
</evidence>
<keyword evidence="3" id="KW-1133">Transmembrane helix</keyword>
<evidence type="ECO:0000256" key="2">
    <source>
        <dbReference type="SAM" id="MobiDB-lite"/>
    </source>
</evidence>
<reference evidence="6 7" key="1">
    <citation type="submission" date="2018-05" db="EMBL/GenBank/DDBJ databases">
        <title>Genomic analysis of Gracilibacillus dipsosauri DD1 reveals novel features of a salt-tolerant amylase.</title>
        <authorList>
            <person name="Deutch C.E."/>
            <person name="Yang S."/>
        </authorList>
    </citation>
    <scope>NUCLEOTIDE SEQUENCE [LARGE SCALE GENOMIC DNA]</scope>
    <source>
        <strain evidence="6 7">DD1</strain>
    </source>
</reference>
<feature type="coiled-coil region" evidence="1">
    <location>
        <begin position="192"/>
        <end position="226"/>
    </location>
</feature>
<feature type="region of interest" description="Disordered" evidence="2">
    <location>
        <begin position="45"/>
        <end position="76"/>
    </location>
</feature>